<dbReference type="Proteomes" id="UP000547973">
    <property type="component" value="Unassembled WGS sequence"/>
</dbReference>
<feature type="region of interest" description="Disordered" evidence="1">
    <location>
        <begin position="381"/>
        <end position="411"/>
    </location>
</feature>
<feature type="domain" description="DUF4439" evidence="2">
    <location>
        <begin position="250"/>
        <end position="377"/>
    </location>
</feature>
<proteinExistence type="predicted"/>
<dbReference type="Gene3D" id="1.20.1260.10">
    <property type="match status" value="1"/>
</dbReference>
<evidence type="ECO:0000256" key="1">
    <source>
        <dbReference type="SAM" id="MobiDB-lite"/>
    </source>
</evidence>
<dbReference type="EMBL" id="JACBZO010000001">
    <property type="protein sequence ID" value="NYI41832.1"/>
    <property type="molecule type" value="Genomic_DNA"/>
</dbReference>
<dbReference type="RefSeq" id="WP_062075783.1">
    <property type="nucleotide sequence ID" value="NZ_BBRC01000013.1"/>
</dbReference>
<feature type="compositionally biased region" description="Low complexity" evidence="1">
    <location>
        <begin position="221"/>
        <end position="237"/>
    </location>
</feature>
<dbReference type="InterPro" id="IPR012347">
    <property type="entry name" value="Ferritin-like"/>
</dbReference>
<dbReference type="InterPro" id="IPR009078">
    <property type="entry name" value="Ferritin-like_SF"/>
</dbReference>
<name>A0A7Y9ZAK3_9MICO</name>
<feature type="compositionally biased region" description="Low complexity" evidence="1">
    <location>
        <begin position="184"/>
        <end position="197"/>
    </location>
</feature>
<protein>
    <recommendedName>
        <fullName evidence="2">DUF4439 domain-containing protein</fullName>
    </recommendedName>
</protein>
<feature type="region of interest" description="Disordered" evidence="1">
    <location>
        <begin position="184"/>
        <end position="237"/>
    </location>
</feature>
<accession>A0A7Y9ZAK3</accession>
<evidence type="ECO:0000313" key="4">
    <source>
        <dbReference type="Proteomes" id="UP000547973"/>
    </source>
</evidence>
<sequence>MADVGLGGRSGWLRVGSLRAGSLRTAVAALVCASALVLSACDIRLETDPVTFPSPDATAVARNSLADAEAAVLAAATDAGASADGAAPGAAATAQTHLDVLGGVYVAHPGTTPAPSPSVTPAPAATLADAIDAVRTKAEEVAATTDDADLAFLARSIDLDWALRELSAARAAATLAADDAAAQASAQASASPTPEESVTSPNATKPTPLPGDSGDAPFPLASRSASGSAGFAPSAATSGLSDEQLSTLALAEDEARFAYETIAALEFGSLRESILARMRLHGERSDSLATVLASKSDAADPRTPLYQLRDANLPDPDSRDALERSIEIDLGDHYAALLDGASTADAAWLLNAAFDSYARAMATPGFTTADLPTLPGLRVGAATSSASATPSAAPSASSPSSSSVPTPASSS</sequence>
<dbReference type="Pfam" id="PF14530">
    <property type="entry name" value="DUF4439"/>
    <property type="match status" value="1"/>
</dbReference>
<dbReference type="AlphaFoldDB" id="A0A7Y9ZAK3"/>
<organism evidence="3 4">
    <name type="scientific">Demequina lutea</name>
    <dbReference type="NCBI Taxonomy" id="431489"/>
    <lineage>
        <taxon>Bacteria</taxon>
        <taxon>Bacillati</taxon>
        <taxon>Actinomycetota</taxon>
        <taxon>Actinomycetes</taxon>
        <taxon>Micrococcales</taxon>
        <taxon>Demequinaceae</taxon>
        <taxon>Demequina</taxon>
    </lineage>
</organism>
<comment type="caution">
    <text evidence="3">The sequence shown here is derived from an EMBL/GenBank/DDBJ whole genome shotgun (WGS) entry which is preliminary data.</text>
</comment>
<evidence type="ECO:0000313" key="3">
    <source>
        <dbReference type="EMBL" id="NYI41832.1"/>
    </source>
</evidence>
<dbReference type="InterPro" id="IPR029447">
    <property type="entry name" value="DUF4439"/>
</dbReference>
<evidence type="ECO:0000259" key="2">
    <source>
        <dbReference type="Pfam" id="PF14530"/>
    </source>
</evidence>
<keyword evidence="4" id="KW-1185">Reference proteome</keyword>
<dbReference type="SUPFAM" id="SSF47240">
    <property type="entry name" value="Ferritin-like"/>
    <property type="match status" value="1"/>
</dbReference>
<reference evidence="3 4" key="1">
    <citation type="submission" date="2020-07" db="EMBL/GenBank/DDBJ databases">
        <title>Sequencing the genomes of 1000 actinobacteria strains.</title>
        <authorList>
            <person name="Klenk H.-P."/>
        </authorList>
    </citation>
    <scope>NUCLEOTIDE SEQUENCE [LARGE SCALE GENOMIC DNA]</scope>
    <source>
        <strain evidence="3 4">DSM 19970</strain>
    </source>
</reference>
<gene>
    <name evidence="3" type="ORF">BKA03_001951</name>
</gene>
<dbReference type="OrthoDB" id="5146863at2"/>